<dbReference type="InterPro" id="IPR051799">
    <property type="entry name" value="NADH_flavin_oxidoreductase"/>
</dbReference>
<organism evidence="4 5">
    <name type="scientific">Turicibacter sanguinis</name>
    <dbReference type="NCBI Taxonomy" id="154288"/>
    <lineage>
        <taxon>Bacteria</taxon>
        <taxon>Bacillati</taxon>
        <taxon>Bacillota</taxon>
        <taxon>Erysipelotrichia</taxon>
        <taxon>Erysipelotrichales</taxon>
        <taxon>Turicibacteraceae</taxon>
        <taxon>Turicibacter</taxon>
    </lineage>
</organism>
<evidence type="ECO:0000259" key="3">
    <source>
        <dbReference type="Pfam" id="PF00724"/>
    </source>
</evidence>
<gene>
    <name evidence="4" type="ORF">GMA92_04620</name>
</gene>
<evidence type="ECO:0000256" key="2">
    <source>
        <dbReference type="ARBA" id="ARBA00023002"/>
    </source>
</evidence>
<dbReference type="SUPFAM" id="SSF51395">
    <property type="entry name" value="FMN-linked oxidoreductases"/>
    <property type="match status" value="1"/>
</dbReference>
<name>A0A9X4XG24_9FIRM</name>
<evidence type="ECO:0000313" key="4">
    <source>
        <dbReference type="EMBL" id="MTK20722.1"/>
    </source>
</evidence>
<dbReference type="GO" id="GO:0016491">
    <property type="term" value="F:oxidoreductase activity"/>
    <property type="evidence" value="ECO:0007669"/>
    <property type="project" value="UniProtKB-KW"/>
</dbReference>
<comment type="caution">
    <text evidence="4">The sequence shown here is derived from an EMBL/GenBank/DDBJ whole genome shotgun (WGS) entry which is preliminary data.</text>
</comment>
<evidence type="ECO:0000256" key="1">
    <source>
        <dbReference type="ARBA" id="ARBA00022630"/>
    </source>
</evidence>
<proteinExistence type="predicted"/>
<feature type="domain" description="NADH:flavin oxidoreductase/NADH oxidase N-terminal" evidence="3">
    <location>
        <begin position="4"/>
        <end position="319"/>
    </location>
</feature>
<dbReference type="PANTHER" id="PTHR43656:SF2">
    <property type="entry name" value="BINDING OXIDOREDUCTASE, PUTATIVE (AFU_ORTHOLOGUE AFUA_2G08260)-RELATED"/>
    <property type="match status" value="1"/>
</dbReference>
<dbReference type="OrthoDB" id="9772736at2"/>
<dbReference type="InterPro" id="IPR013785">
    <property type="entry name" value="Aldolase_TIM"/>
</dbReference>
<dbReference type="RefSeq" id="WP_006785865.1">
    <property type="nucleotide sequence ID" value="NZ_CYXW01000002.1"/>
</dbReference>
<evidence type="ECO:0000313" key="5">
    <source>
        <dbReference type="Proteomes" id="UP000487649"/>
    </source>
</evidence>
<dbReference type="CDD" id="cd02803">
    <property type="entry name" value="OYE_like_FMN_family"/>
    <property type="match status" value="1"/>
</dbReference>
<dbReference type="InterPro" id="IPR001155">
    <property type="entry name" value="OxRdtase_FMN_N"/>
</dbReference>
<protein>
    <submittedName>
        <fullName evidence="4">NADH:flavin oxidoreductase</fullName>
    </submittedName>
</protein>
<dbReference type="Proteomes" id="UP000487649">
    <property type="component" value="Unassembled WGS sequence"/>
</dbReference>
<dbReference type="PANTHER" id="PTHR43656">
    <property type="entry name" value="BINDING OXIDOREDUCTASE, PUTATIVE (AFU_ORTHOLOGUE AFUA_2G08260)-RELATED"/>
    <property type="match status" value="1"/>
</dbReference>
<dbReference type="EMBL" id="WMQE01000007">
    <property type="protein sequence ID" value="MTK20722.1"/>
    <property type="molecule type" value="Genomic_DNA"/>
</dbReference>
<keyword evidence="2" id="KW-0560">Oxidoreductase</keyword>
<reference evidence="4 5" key="1">
    <citation type="journal article" date="2019" name="Nat. Med.">
        <title>A library of human gut bacterial isolates paired with longitudinal multiomics data enables mechanistic microbiome research.</title>
        <authorList>
            <person name="Poyet M."/>
            <person name="Groussin M."/>
            <person name="Gibbons S.M."/>
            <person name="Avila-Pacheco J."/>
            <person name="Jiang X."/>
            <person name="Kearney S.M."/>
            <person name="Perrotta A.R."/>
            <person name="Berdy B."/>
            <person name="Zhao S."/>
            <person name="Lieberman T.D."/>
            <person name="Swanson P.K."/>
            <person name="Smith M."/>
            <person name="Roesemann S."/>
            <person name="Alexander J.E."/>
            <person name="Rich S.A."/>
            <person name="Livny J."/>
            <person name="Vlamakis H."/>
            <person name="Clish C."/>
            <person name="Bullock K."/>
            <person name="Deik A."/>
            <person name="Scott J."/>
            <person name="Pierce K.A."/>
            <person name="Xavier R.J."/>
            <person name="Alm E.J."/>
        </authorList>
    </citation>
    <scope>NUCLEOTIDE SEQUENCE [LARGE SCALE GENOMIC DNA]</scope>
    <source>
        <strain evidence="4 5">BIOML-A198</strain>
    </source>
</reference>
<dbReference type="AlphaFoldDB" id="A0A9X4XG24"/>
<dbReference type="Pfam" id="PF00724">
    <property type="entry name" value="Oxidored_FMN"/>
    <property type="match status" value="1"/>
</dbReference>
<sequence length="344" mass="38844">MSPFKALELKNLSLINRFVRSATHDYAQECNGLMSDKQLEIYEELAKNQVGLIMTGHLYVSKEGRASEDQNAIDCDAVIPRLKEVVDAVHQYDSKFIAQLAHAGAKARVAQPVGPSELWLRGDTPSLALTHEGLKSIRHAFIDAAKRAKEAGFDGVQVHMAHGYLLSEFITPQHNLRQDEYGGSVENRFRFPREIILGIKQACGENYPIFIKINSNVELNDEAYESDLLYMLNELETLGVEAVELSGCDFGKKKYTDHNYYLERASRLAELTTVPLILVGGIRTLSDIEHVLQNGIDMISFCRPFICEPNLVRQLKAGHQSKCVSCNRCYGLYYREGRRCIRMK</sequence>
<keyword evidence="1" id="KW-0285">Flavoprotein</keyword>
<accession>A0A9X4XG24</accession>
<dbReference type="Gene3D" id="3.20.20.70">
    <property type="entry name" value="Aldolase class I"/>
    <property type="match status" value="1"/>
</dbReference>
<dbReference type="GO" id="GO:0010181">
    <property type="term" value="F:FMN binding"/>
    <property type="evidence" value="ECO:0007669"/>
    <property type="project" value="InterPro"/>
</dbReference>